<organism evidence="4 5">
    <name type="scientific">Pedobacter psychrotolerans</name>
    <dbReference type="NCBI Taxonomy" id="1843235"/>
    <lineage>
        <taxon>Bacteria</taxon>
        <taxon>Pseudomonadati</taxon>
        <taxon>Bacteroidota</taxon>
        <taxon>Sphingobacteriia</taxon>
        <taxon>Sphingobacteriales</taxon>
        <taxon>Sphingobacteriaceae</taxon>
        <taxon>Pedobacter</taxon>
    </lineage>
</organism>
<dbReference type="PANTHER" id="PTHR30547:SF5">
    <property type="entry name" value="NUCLEASE YHCG-RELATED"/>
    <property type="match status" value="1"/>
</dbReference>
<protein>
    <submittedName>
        <fullName evidence="4">Putative nuclease of restriction endonuclease-like (RecB) superfamily</fullName>
    </submittedName>
</protein>
<dbReference type="OrthoDB" id="9801263at2"/>
<keyword evidence="4" id="KW-0255">Endonuclease</keyword>
<comment type="caution">
    <text evidence="4">The sequence shown here is derived from an EMBL/GenBank/DDBJ whole genome shotgun (WGS) entry which is preliminary data.</text>
</comment>
<dbReference type="Gene3D" id="3.40.1350.10">
    <property type="match status" value="1"/>
</dbReference>
<dbReference type="InterPro" id="IPR009362">
    <property type="entry name" value="YhcG_C"/>
</dbReference>
<keyword evidence="6" id="KW-1185">Reference proteome</keyword>
<evidence type="ECO:0000313" key="5">
    <source>
        <dbReference type="Proteomes" id="UP000295684"/>
    </source>
</evidence>
<accession>A0A4R2H5W0</accession>
<proteinExistence type="predicted"/>
<dbReference type="AlphaFoldDB" id="A0A4R2H5W0"/>
<feature type="domain" description="YhcG PDDEXK nuclease" evidence="1">
    <location>
        <begin position="185"/>
        <end position="334"/>
    </location>
</feature>
<evidence type="ECO:0000313" key="3">
    <source>
        <dbReference type="EMBL" id="GGE69766.1"/>
    </source>
</evidence>
<reference evidence="6" key="2">
    <citation type="journal article" date="2019" name="Int. J. Syst. Evol. Microbiol.">
        <title>The Global Catalogue of Microorganisms (GCM) 10K type strain sequencing project: providing services to taxonomists for standard genome sequencing and annotation.</title>
        <authorList>
            <consortium name="The Broad Institute Genomics Platform"/>
            <consortium name="The Broad Institute Genome Sequencing Center for Infectious Disease"/>
            <person name="Wu L."/>
            <person name="Ma J."/>
        </authorList>
    </citation>
    <scope>NUCLEOTIDE SEQUENCE [LARGE SCALE GENOMIC DNA]</scope>
    <source>
        <strain evidence="6">CGMCC 1.15644</strain>
    </source>
</reference>
<dbReference type="InterPro" id="IPR053148">
    <property type="entry name" value="PD-DEXK-like_domain"/>
</dbReference>
<evidence type="ECO:0000259" key="2">
    <source>
        <dbReference type="Pfam" id="PF17761"/>
    </source>
</evidence>
<dbReference type="Proteomes" id="UP000622648">
    <property type="component" value="Unassembled WGS sequence"/>
</dbReference>
<feature type="domain" description="YhcG N-terminal" evidence="2">
    <location>
        <begin position="12"/>
        <end position="165"/>
    </location>
</feature>
<reference evidence="3" key="4">
    <citation type="submission" date="2024-05" db="EMBL/GenBank/DDBJ databases">
        <authorList>
            <person name="Sun Q."/>
            <person name="Zhou Y."/>
        </authorList>
    </citation>
    <scope>NUCLEOTIDE SEQUENCE</scope>
    <source>
        <strain evidence="3">CGMCC 1.15644</strain>
    </source>
</reference>
<dbReference type="InterPro" id="IPR041527">
    <property type="entry name" value="YhcG_N"/>
</dbReference>
<dbReference type="PANTHER" id="PTHR30547">
    <property type="entry name" value="UNCHARACTERIZED PROTEIN YHCG-RELATED"/>
    <property type="match status" value="1"/>
</dbReference>
<dbReference type="EMBL" id="BMJO01000009">
    <property type="protein sequence ID" value="GGE69766.1"/>
    <property type="molecule type" value="Genomic_DNA"/>
</dbReference>
<dbReference type="Proteomes" id="UP000295684">
    <property type="component" value="Unassembled WGS sequence"/>
</dbReference>
<evidence type="ECO:0000313" key="4">
    <source>
        <dbReference type="EMBL" id="TCO19291.1"/>
    </source>
</evidence>
<dbReference type="Pfam" id="PF06250">
    <property type="entry name" value="YhcG_C"/>
    <property type="match status" value="1"/>
</dbReference>
<dbReference type="InterPro" id="IPR011856">
    <property type="entry name" value="tRNA_endonuc-like_dom_sf"/>
</dbReference>
<keyword evidence="4" id="KW-0378">Hydrolase</keyword>
<dbReference type="GO" id="GO:0004519">
    <property type="term" value="F:endonuclease activity"/>
    <property type="evidence" value="ECO:0007669"/>
    <property type="project" value="UniProtKB-KW"/>
</dbReference>
<reference evidence="3" key="1">
    <citation type="journal article" date="2014" name="Int. J. Syst. Evol. Microbiol.">
        <title>Complete genome of a new Firmicutes species belonging to the dominant human colonic microbiota ('Ruminococcus bicirculans') reveals two chromosomes and a selective capacity to utilize plant glucans.</title>
        <authorList>
            <consortium name="NISC Comparative Sequencing Program"/>
            <person name="Wegmann U."/>
            <person name="Louis P."/>
            <person name="Goesmann A."/>
            <person name="Henrissat B."/>
            <person name="Duncan S.H."/>
            <person name="Flint H.J."/>
        </authorList>
    </citation>
    <scope>NUCLEOTIDE SEQUENCE</scope>
    <source>
        <strain evidence="3">CGMCC 1.15644</strain>
    </source>
</reference>
<evidence type="ECO:0000259" key="1">
    <source>
        <dbReference type="Pfam" id="PF06250"/>
    </source>
</evidence>
<sequence>MEEINALYGNVLDILNKYRTYTYKAINTAMVISYWQIGKAIVENEQGGNVKASYGDKILQSLSKKLSVDFGKGFSYSNLRNFRQFYLTYQDDQICYAVRSKSENTEVQDNHSNYVLRSNLSWTHHRLIMRVENAQARKYYLKEAERQNWSTRELERNINSSYFQRILTHQNEVKKPGLNNQSSEDFIKDPYVLEFLKIDESSFTNEKEIEARIINHLQQFLLELGKGFSFVGRQFRISTETSHFYIDLVFYNYILKCFVLFDLKTTKLTHQDVGQMDMYIKMFDDLKKQDNDNQTIGIILCTDTEETVVKYSMLNDSKQLFASKYQMYLPTEKQLADWIYKDKAIIEAQLKNESNE</sequence>
<dbReference type="EMBL" id="SLWO01000010">
    <property type="protein sequence ID" value="TCO19291.1"/>
    <property type="molecule type" value="Genomic_DNA"/>
</dbReference>
<keyword evidence="4" id="KW-0540">Nuclease</keyword>
<dbReference type="Pfam" id="PF17761">
    <property type="entry name" value="DUF1016_N"/>
    <property type="match status" value="1"/>
</dbReference>
<dbReference type="RefSeq" id="WP_132536003.1">
    <property type="nucleotide sequence ID" value="NZ_BMJO01000009.1"/>
</dbReference>
<reference evidence="4 5" key="3">
    <citation type="submission" date="2019-03" db="EMBL/GenBank/DDBJ databases">
        <title>Genomic Encyclopedia of Type Strains, Phase IV (KMG-IV): sequencing the most valuable type-strain genomes for metagenomic binning, comparative biology and taxonomic classification.</title>
        <authorList>
            <person name="Goeker M."/>
        </authorList>
    </citation>
    <scope>NUCLEOTIDE SEQUENCE [LARGE SCALE GENOMIC DNA]</scope>
    <source>
        <strain evidence="4 5">DSM 103236</strain>
    </source>
</reference>
<gene>
    <name evidence="4" type="ORF">EV200_11013</name>
    <name evidence="3" type="ORF">GCM10011413_40490</name>
</gene>
<dbReference type="GO" id="GO:0003676">
    <property type="term" value="F:nucleic acid binding"/>
    <property type="evidence" value="ECO:0007669"/>
    <property type="project" value="InterPro"/>
</dbReference>
<evidence type="ECO:0000313" key="6">
    <source>
        <dbReference type="Proteomes" id="UP000622648"/>
    </source>
</evidence>
<name>A0A4R2H5W0_9SPHI</name>